<dbReference type="EMBL" id="JAHKSW010000002">
    <property type="protein sequence ID" value="KAG7335128.1"/>
    <property type="molecule type" value="Genomic_DNA"/>
</dbReference>
<protein>
    <submittedName>
        <fullName evidence="1">Uncharacterized protein</fullName>
    </submittedName>
</protein>
<gene>
    <name evidence="1" type="ORF">KOW79_001724</name>
</gene>
<evidence type="ECO:0000313" key="1">
    <source>
        <dbReference type="EMBL" id="KAG7335128.1"/>
    </source>
</evidence>
<accession>A0A9D3P947</accession>
<comment type="caution">
    <text evidence="1">The sequence shown here is derived from an EMBL/GenBank/DDBJ whole genome shotgun (WGS) entry which is preliminary data.</text>
</comment>
<evidence type="ECO:0000313" key="2">
    <source>
        <dbReference type="Proteomes" id="UP000824219"/>
    </source>
</evidence>
<dbReference type="AlphaFoldDB" id="A0A9D3P947"/>
<name>A0A9D3P947_9TELE</name>
<dbReference type="Proteomes" id="UP000824219">
    <property type="component" value="Linkage Group LG02"/>
</dbReference>
<reference evidence="1 2" key="1">
    <citation type="submission" date="2021-06" db="EMBL/GenBank/DDBJ databases">
        <title>Chromosome-level genome assembly of the red-tail catfish (Hemibagrus wyckioides).</title>
        <authorList>
            <person name="Shao F."/>
        </authorList>
    </citation>
    <scope>NUCLEOTIDE SEQUENCE [LARGE SCALE GENOMIC DNA]</scope>
    <source>
        <strain evidence="1">EC202008001</strain>
        <tissue evidence="1">Blood</tissue>
    </source>
</reference>
<organism evidence="1 2">
    <name type="scientific">Hemibagrus wyckioides</name>
    <dbReference type="NCBI Taxonomy" id="337641"/>
    <lineage>
        <taxon>Eukaryota</taxon>
        <taxon>Metazoa</taxon>
        <taxon>Chordata</taxon>
        <taxon>Craniata</taxon>
        <taxon>Vertebrata</taxon>
        <taxon>Euteleostomi</taxon>
        <taxon>Actinopterygii</taxon>
        <taxon>Neopterygii</taxon>
        <taxon>Teleostei</taxon>
        <taxon>Ostariophysi</taxon>
        <taxon>Siluriformes</taxon>
        <taxon>Bagridae</taxon>
        <taxon>Hemibagrus</taxon>
    </lineage>
</organism>
<proteinExistence type="predicted"/>
<sequence length="74" mass="8221">MKLPEVKFSLEGAVERGLYCHRSNEGADGLTQYEKAARFDGLYPQTGALGRPQALPYPSRDPTGSALRVRYCLF</sequence>
<keyword evidence="2" id="KW-1185">Reference proteome</keyword>